<evidence type="ECO:0000313" key="1">
    <source>
        <dbReference type="EnsemblMetazoa" id="Aqu2.1.34733_001"/>
    </source>
</evidence>
<dbReference type="InParanoid" id="A0A1X7V403"/>
<protein>
    <submittedName>
        <fullName evidence="1">Uncharacterized protein</fullName>
    </submittedName>
</protein>
<reference evidence="1" key="1">
    <citation type="submission" date="2017-05" db="UniProtKB">
        <authorList>
            <consortium name="EnsemblMetazoa"/>
        </authorList>
    </citation>
    <scope>IDENTIFICATION</scope>
</reference>
<dbReference type="PANTHER" id="PTHR47526">
    <property type="entry name" value="ATP-DEPENDENT DNA HELICASE"/>
    <property type="match status" value="1"/>
</dbReference>
<proteinExistence type="predicted"/>
<dbReference type="AlphaFoldDB" id="A0A1X7V403"/>
<organism evidence="1">
    <name type="scientific">Amphimedon queenslandica</name>
    <name type="common">Sponge</name>
    <dbReference type="NCBI Taxonomy" id="400682"/>
    <lineage>
        <taxon>Eukaryota</taxon>
        <taxon>Metazoa</taxon>
        <taxon>Porifera</taxon>
        <taxon>Demospongiae</taxon>
        <taxon>Heteroscleromorpha</taxon>
        <taxon>Haplosclerida</taxon>
        <taxon>Niphatidae</taxon>
        <taxon>Amphimedon</taxon>
    </lineage>
</organism>
<dbReference type="PANTHER" id="PTHR47526:SF3">
    <property type="entry name" value="PHD-TYPE DOMAIN-CONTAINING PROTEIN"/>
    <property type="match status" value="1"/>
</dbReference>
<name>A0A1X7V403_AMPQE</name>
<sequence>MLDSKNFVASGWVHDLSLYSFKTAGSYKKFSIEAKVTHHISVKHSEKVFNESGTVETAHCTCRAGLGEAYTYIAATVTRAVEAKNEKGTSCTSQSCYWLPVKKDVVAADILDISFIKPKKRRKVTPECPLKVGIEPPSDKVHNFLEKINVASSNLLF</sequence>
<dbReference type="EnsemblMetazoa" id="Aqu2.1.34733_001">
    <property type="protein sequence ID" value="Aqu2.1.34733_001"/>
    <property type="gene ID" value="Aqu2.1.34733"/>
</dbReference>
<accession>A0A1X7V403</accession>